<dbReference type="InterPro" id="IPR036852">
    <property type="entry name" value="Peptidase_S8/S53_dom_sf"/>
</dbReference>
<keyword evidence="7 10" id="KW-0720">Serine protease</keyword>
<evidence type="ECO:0000256" key="4">
    <source>
        <dbReference type="ARBA" id="ARBA00022670"/>
    </source>
</evidence>
<evidence type="ECO:0000256" key="12">
    <source>
        <dbReference type="SAM" id="Phobius"/>
    </source>
</evidence>
<evidence type="ECO:0000313" key="15">
    <source>
        <dbReference type="Proteomes" id="UP000515307"/>
    </source>
</evidence>
<dbReference type="Pfam" id="PF00082">
    <property type="entry name" value="Peptidase_S8"/>
    <property type="match status" value="1"/>
</dbReference>
<dbReference type="Gene3D" id="3.40.50.200">
    <property type="entry name" value="Peptidase S8/S53 domain"/>
    <property type="match status" value="1"/>
</dbReference>
<keyword evidence="15" id="KW-1185">Reference proteome</keyword>
<name>A0A7G7BNY6_9ACTN</name>
<protein>
    <submittedName>
        <fullName evidence="14">Type VII secretion-associated serine protease mycosin</fullName>
    </submittedName>
</protein>
<evidence type="ECO:0000256" key="6">
    <source>
        <dbReference type="ARBA" id="ARBA00022801"/>
    </source>
</evidence>
<keyword evidence="9 12" id="KW-0472">Membrane</keyword>
<dbReference type="RefSeq" id="WP_185300542.1">
    <property type="nucleotide sequence ID" value="NZ_CP045702.1"/>
</dbReference>
<keyword evidence="4 10" id="KW-0645">Protease</keyword>
<dbReference type="PANTHER" id="PTHR43806:SF11">
    <property type="entry name" value="CEREVISIN-RELATED"/>
    <property type="match status" value="1"/>
</dbReference>
<dbReference type="KEGG" id="sfiy:F0344_22720"/>
<feature type="compositionally biased region" description="Pro residues" evidence="11">
    <location>
        <begin position="416"/>
        <end position="452"/>
    </location>
</feature>
<evidence type="ECO:0000256" key="7">
    <source>
        <dbReference type="ARBA" id="ARBA00022825"/>
    </source>
</evidence>
<feature type="transmembrane region" description="Helical" evidence="12">
    <location>
        <begin position="384"/>
        <end position="407"/>
    </location>
</feature>
<feature type="active site" description="Charge relay system" evidence="10">
    <location>
        <position position="102"/>
    </location>
</feature>
<feature type="region of interest" description="Disordered" evidence="11">
    <location>
        <begin position="407"/>
        <end position="452"/>
    </location>
</feature>
<keyword evidence="5 12" id="KW-0812">Transmembrane</keyword>
<evidence type="ECO:0000313" key="14">
    <source>
        <dbReference type="EMBL" id="QNE77051.1"/>
    </source>
</evidence>
<dbReference type="PROSITE" id="PS51892">
    <property type="entry name" value="SUBTILASE"/>
    <property type="match status" value="1"/>
</dbReference>
<dbReference type="InterPro" id="IPR000209">
    <property type="entry name" value="Peptidase_S8/S53_dom"/>
</dbReference>
<dbReference type="PROSITE" id="PS00136">
    <property type="entry name" value="SUBTILASE_ASP"/>
    <property type="match status" value="1"/>
</dbReference>
<dbReference type="InterPro" id="IPR050131">
    <property type="entry name" value="Peptidase_S8_subtilisin-like"/>
</dbReference>
<keyword evidence="6 10" id="KW-0378">Hydrolase</keyword>
<dbReference type="GO" id="GO:0004252">
    <property type="term" value="F:serine-type endopeptidase activity"/>
    <property type="evidence" value="ECO:0007669"/>
    <property type="project" value="UniProtKB-UniRule"/>
</dbReference>
<evidence type="ECO:0000256" key="5">
    <source>
        <dbReference type="ARBA" id="ARBA00022692"/>
    </source>
</evidence>
<evidence type="ECO:0000256" key="8">
    <source>
        <dbReference type="ARBA" id="ARBA00022989"/>
    </source>
</evidence>
<evidence type="ECO:0000256" key="10">
    <source>
        <dbReference type="PROSITE-ProRule" id="PRU01240"/>
    </source>
</evidence>
<accession>A0A7G7BNY6</accession>
<evidence type="ECO:0000256" key="1">
    <source>
        <dbReference type="ARBA" id="ARBA00004162"/>
    </source>
</evidence>
<evidence type="ECO:0000256" key="11">
    <source>
        <dbReference type="SAM" id="MobiDB-lite"/>
    </source>
</evidence>
<gene>
    <name evidence="14" type="primary">mycP</name>
    <name evidence="14" type="ORF">F0344_22720</name>
</gene>
<feature type="domain" description="Peptidase S8/S53" evidence="13">
    <location>
        <begin position="58"/>
        <end position="305"/>
    </location>
</feature>
<evidence type="ECO:0000256" key="9">
    <source>
        <dbReference type="ARBA" id="ARBA00023136"/>
    </source>
</evidence>
<dbReference type="NCBIfam" id="TIGR03921">
    <property type="entry name" value="T7SS_mycosin"/>
    <property type="match status" value="1"/>
</dbReference>
<dbReference type="InterPro" id="IPR023827">
    <property type="entry name" value="Peptidase_S8_Asp-AS"/>
</dbReference>
<sequence length="452" mass="45690">MRISRNVNWGAARPGTVASVVLGLLLIGAVPARADSVRSDQWHLDSMQAEEMWETSTGENVTVAVIDSGVDPSNPDLLGQVLKGKDLALTSPGDEHVDYDGHGTGMAGLIAGTGQSGGGDGAFGLAPGAKILPIRMTDDTGKVNGATGSKNFNDDLTKGIRYAADNGAKVINVSSGDLVGSPQLADAVKYALQKGSLIFAAVGNTAESGNPMRYPAGTPGVVGVASVGRDGKRADYSQYGTQVDLAAPGVDMVQACGGKTGLCKTTGTSDASAIASASAALIWSQHPDWTNNQVLRVLLNTAGGPNNGAERTDYVGHGIVRPRIALKTPGDPGPADVYPLPDLAAAESAKPSAKPTPTKGGSEADEDETPAVAAPATDDESGNAALWIGLGVGAAALIGGAVAVAAARSRRRTAAPTPPPYQQAPHPAYAPPHGTPGARPPYGGPPSQDPRV</sequence>
<dbReference type="GO" id="GO:0005886">
    <property type="term" value="C:plasma membrane"/>
    <property type="evidence" value="ECO:0007669"/>
    <property type="project" value="UniProtKB-SubCell"/>
</dbReference>
<dbReference type="PANTHER" id="PTHR43806">
    <property type="entry name" value="PEPTIDASE S8"/>
    <property type="match status" value="1"/>
</dbReference>
<feature type="active site" description="Charge relay system" evidence="10">
    <location>
        <position position="269"/>
    </location>
</feature>
<feature type="compositionally biased region" description="Low complexity" evidence="11">
    <location>
        <begin position="346"/>
        <end position="355"/>
    </location>
</feature>
<dbReference type="EMBL" id="CP045702">
    <property type="protein sequence ID" value="QNE77051.1"/>
    <property type="molecule type" value="Genomic_DNA"/>
</dbReference>
<dbReference type="GO" id="GO:0006508">
    <property type="term" value="P:proteolysis"/>
    <property type="evidence" value="ECO:0007669"/>
    <property type="project" value="UniProtKB-KW"/>
</dbReference>
<evidence type="ECO:0000256" key="3">
    <source>
        <dbReference type="ARBA" id="ARBA00022475"/>
    </source>
</evidence>
<dbReference type="AlphaFoldDB" id="A0A7G7BNY6"/>
<dbReference type="InterPro" id="IPR023834">
    <property type="entry name" value="T7SS_pept_S8A_mycosin"/>
</dbReference>
<evidence type="ECO:0000256" key="2">
    <source>
        <dbReference type="ARBA" id="ARBA00011073"/>
    </source>
</evidence>
<reference evidence="15" key="1">
    <citation type="submission" date="2019-10" db="EMBL/GenBank/DDBJ databases">
        <title>Antimicrobial potential of Antarctic Bacteria.</title>
        <authorList>
            <person name="Benaud N."/>
            <person name="Edwards R.J."/>
            <person name="Ferrari B.C."/>
        </authorList>
    </citation>
    <scope>NUCLEOTIDE SEQUENCE [LARGE SCALE GENOMIC DNA]</scope>
    <source>
        <strain evidence="15">NBSH44</strain>
    </source>
</reference>
<dbReference type="PRINTS" id="PR00723">
    <property type="entry name" value="SUBTILISIN"/>
</dbReference>
<comment type="similarity">
    <text evidence="2 10">Belongs to the peptidase S8 family.</text>
</comment>
<dbReference type="SUPFAM" id="SSF52743">
    <property type="entry name" value="Subtilisin-like"/>
    <property type="match status" value="1"/>
</dbReference>
<dbReference type="InterPro" id="IPR015500">
    <property type="entry name" value="Peptidase_S8_subtilisin-rel"/>
</dbReference>
<dbReference type="Proteomes" id="UP000515307">
    <property type="component" value="Chromosome"/>
</dbReference>
<keyword evidence="3" id="KW-1003">Cell membrane</keyword>
<evidence type="ECO:0000259" key="13">
    <source>
        <dbReference type="Pfam" id="PF00082"/>
    </source>
</evidence>
<proteinExistence type="inferred from homology"/>
<comment type="subcellular location">
    <subcellularLocation>
        <location evidence="1">Cell membrane</location>
        <topology evidence="1">Single-pass membrane protein</topology>
    </subcellularLocation>
</comment>
<feature type="region of interest" description="Disordered" evidence="11">
    <location>
        <begin position="346"/>
        <end position="378"/>
    </location>
</feature>
<feature type="active site" description="Charge relay system" evidence="10">
    <location>
        <position position="67"/>
    </location>
</feature>
<keyword evidence="8 12" id="KW-1133">Transmembrane helix</keyword>
<organism evidence="14 15">
    <name type="scientific">Streptomyces finlayi</name>
    <dbReference type="NCBI Taxonomy" id="67296"/>
    <lineage>
        <taxon>Bacteria</taxon>
        <taxon>Bacillati</taxon>
        <taxon>Actinomycetota</taxon>
        <taxon>Actinomycetes</taxon>
        <taxon>Kitasatosporales</taxon>
        <taxon>Streptomycetaceae</taxon>
        <taxon>Streptomyces</taxon>
    </lineage>
</organism>